<dbReference type="GO" id="GO:0003700">
    <property type="term" value="F:DNA-binding transcription factor activity"/>
    <property type="evidence" value="ECO:0007669"/>
    <property type="project" value="TreeGrafter"/>
</dbReference>
<proteinExistence type="predicted"/>
<dbReference type="PROSITE" id="PS51078">
    <property type="entry name" value="ICLR_ED"/>
    <property type="match status" value="1"/>
</dbReference>
<dbReference type="InterPro" id="IPR029016">
    <property type="entry name" value="GAF-like_dom_sf"/>
</dbReference>
<keyword evidence="2" id="KW-0238">DNA-binding</keyword>
<name>A0A6L9MCE7_9HYPH</name>
<dbReference type="EMBL" id="JAAAMJ010000001">
    <property type="protein sequence ID" value="NDV85447.1"/>
    <property type="molecule type" value="Genomic_DNA"/>
</dbReference>
<reference evidence="6 7" key="1">
    <citation type="submission" date="2020-01" db="EMBL/GenBank/DDBJ databases">
        <title>Genomes of bacteria type strains.</title>
        <authorList>
            <person name="Chen J."/>
            <person name="Zhu S."/>
            <person name="Chen J."/>
        </authorList>
    </citation>
    <scope>NUCLEOTIDE SEQUENCE [LARGE SCALE GENOMIC DNA]</scope>
    <source>
        <strain evidence="6 7">KCTC 52919</strain>
    </source>
</reference>
<dbReference type="RefSeq" id="WP_163042177.1">
    <property type="nucleotide sequence ID" value="NZ_JAAAMJ010000001.1"/>
</dbReference>
<dbReference type="PANTHER" id="PTHR30136">
    <property type="entry name" value="HELIX-TURN-HELIX TRANSCRIPTIONAL REGULATOR, ICLR FAMILY"/>
    <property type="match status" value="1"/>
</dbReference>
<evidence type="ECO:0000256" key="2">
    <source>
        <dbReference type="ARBA" id="ARBA00023125"/>
    </source>
</evidence>
<dbReference type="Pfam" id="PF09339">
    <property type="entry name" value="HTH_IclR"/>
    <property type="match status" value="1"/>
</dbReference>
<feature type="domain" description="HTH iclR-type" evidence="4">
    <location>
        <begin position="13"/>
        <end position="75"/>
    </location>
</feature>
<dbReference type="InterPro" id="IPR036390">
    <property type="entry name" value="WH_DNA-bd_sf"/>
</dbReference>
<dbReference type="Gene3D" id="1.10.10.10">
    <property type="entry name" value="Winged helix-like DNA-binding domain superfamily/Winged helix DNA-binding domain"/>
    <property type="match status" value="1"/>
</dbReference>
<dbReference type="Gene3D" id="3.30.450.40">
    <property type="match status" value="1"/>
</dbReference>
<keyword evidence="1" id="KW-0805">Transcription regulation</keyword>
<organism evidence="6 7">
    <name type="scientific">Aurantimonas aggregata</name>
    <dbReference type="NCBI Taxonomy" id="2047720"/>
    <lineage>
        <taxon>Bacteria</taxon>
        <taxon>Pseudomonadati</taxon>
        <taxon>Pseudomonadota</taxon>
        <taxon>Alphaproteobacteria</taxon>
        <taxon>Hyphomicrobiales</taxon>
        <taxon>Aurantimonadaceae</taxon>
        <taxon>Aurantimonas</taxon>
    </lineage>
</organism>
<evidence type="ECO:0000313" key="6">
    <source>
        <dbReference type="EMBL" id="NDV85447.1"/>
    </source>
</evidence>
<dbReference type="PANTHER" id="PTHR30136:SF24">
    <property type="entry name" value="HTH-TYPE TRANSCRIPTIONAL REPRESSOR ALLR"/>
    <property type="match status" value="1"/>
</dbReference>
<comment type="caution">
    <text evidence="6">The sequence shown here is derived from an EMBL/GenBank/DDBJ whole genome shotgun (WGS) entry which is preliminary data.</text>
</comment>
<evidence type="ECO:0000259" key="5">
    <source>
        <dbReference type="PROSITE" id="PS51078"/>
    </source>
</evidence>
<dbReference type="InterPro" id="IPR014757">
    <property type="entry name" value="Tscrpt_reg_IclR_C"/>
</dbReference>
<evidence type="ECO:0000259" key="4">
    <source>
        <dbReference type="PROSITE" id="PS51077"/>
    </source>
</evidence>
<keyword evidence="3" id="KW-0804">Transcription</keyword>
<dbReference type="Proteomes" id="UP000476332">
    <property type="component" value="Unassembled WGS sequence"/>
</dbReference>
<sequence>MDTITPKQDTLFVSSLEKGMRVLAAFDEAHTDMGLREFALATGLDKSATQRFANTFHRLGYLEKDPQTRRYRPAIKFLELANAFLFADETVRAAMPRLIDLRQALGETVNLALLDGDSIVYAARMPNARTSYAATIVGRRAPALNTSSGRAMLSLRPPEERRRCAEEWPMKRYTQNTVMDRMAVLRLIDEAAETGYAIGYDELLMNEVGIAAPVRGNRRAAAIQCSVSGLKWDRARIEAALVPQLVDAANSL</sequence>
<dbReference type="GO" id="GO:0003677">
    <property type="term" value="F:DNA binding"/>
    <property type="evidence" value="ECO:0007669"/>
    <property type="project" value="UniProtKB-KW"/>
</dbReference>
<evidence type="ECO:0000256" key="1">
    <source>
        <dbReference type="ARBA" id="ARBA00023015"/>
    </source>
</evidence>
<dbReference type="InterPro" id="IPR036388">
    <property type="entry name" value="WH-like_DNA-bd_sf"/>
</dbReference>
<dbReference type="Pfam" id="PF01614">
    <property type="entry name" value="IclR_C"/>
    <property type="match status" value="1"/>
</dbReference>
<protein>
    <submittedName>
        <fullName evidence="6">Helix-turn-helix domain-containing protein</fullName>
    </submittedName>
</protein>
<dbReference type="PROSITE" id="PS51077">
    <property type="entry name" value="HTH_ICLR"/>
    <property type="match status" value="1"/>
</dbReference>
<dbReference type="SUPFAM" id="SSF55781">
    <property type="entry name" value="GAF domain-like"/>
    <property type="match status" value="1"/>
</dbReference>
<gene>
    <name evidence="6" type="ORF">GTW51_01905</name>
</gene>
<dbReference type="InterPro" id="IPR050707">
    <property type="entry name" value="HTH_MetabolicPath_Reg"/>
</dbReference>
<dbReference type="InterPro" id="IPR005471">
    <property type="entry name" value="Tscrpt_reg_IclR_N"/>
</dbReference>
<dbReference type="SMART" id="SM00346">
    <property type="entry name" value="HTH_ICLR"/>
    <property type="match status" value="1"/>
</dbReference>
<dbReference type="GO" id="GO:0045892">
    <property type="term" value="P:negative regulation of DNA-templated transcription"/>
    <property type="evidence" value="ECO:0007669"/>
    <property type="project" value="TreeGrafter"/>
</dbReference>
<dbReference type="SUPFAM" id="SSF46785">
    <property type="entry name" value="Winged helix' DNA-binding domain"/>
    <property type="match status" value="1"/>
</dbReference>
<accession>A0A6L9MCE7</accession>
<keyword evidence="7" id="KW-1185">Reference proteome</keyword>
<dbReference type="AlphaFoldDB" id="A0A6L9MCE7"/>
<evidence type="ECO:0000313" key="7">
    <source>
        <dbReference type="Proteomes" id="UP000476332"/>
    </source>
</evidence>
<feature type="domain" description="IclR-ED" evidence="5">
    <location>
        <begin position="76"/>
        <end position="252"/>
    </location>
</feature>
<evidence type="ECO:0000256" key="3">
    <source>
        <dbReference type="ARBA" id="ARBA00023163"/>
    </source>
</evidence>